<sequence>MTKPDFSPDHHHINSLIVALLLGAIPHFIYQPFWVGLMFVVMISWRLLHSYRGWPLPVASRWLKVLHNGGAALTIVLIFTQFGLTIGRDSGAALLTIMLAFKVVEIRSLRDYYVSCFLGFFLVITNFFYSESLMMVVLMFAVIILLTSCLVSVNSSHDVQGIKQRLRLALKMVFQAMPVMLFLFLLFPRIPGPIWGLPKDANSAVTTTMTEQITLGEIPSGTGTSGISDSIQMGKISQLILSDETAFRVQFENDTIPPSSQLYWRGPVLWHTDGTVWSPLAPKHVNKQSPQITHSGSQFSYSMTLEPHNKRWLFALDFPTQKPTSFPSYLSSDGRLNSQSKIKNRSQYALSSSTDYRFNAEGDNNLWAALQLPKDKHPQTLALAEKWQQETDNKHDYIDRVLRFFNTQNFVYSLTPPQLSGDIVDMFLFDSREGFCEHYAASFTVLMRAADIPARIVTGYQGGDLNPVDNVLTVRQRDAHAWTEVWLKDRGWIRIDPTSAVSSQRVEQGISGLLPNERNSPRILSQSDALTELWQHMENNWDAFNNSWDIWVVGYGPQIQKQVLSKLGMNNPDWKKMTIWLASLLLLSGLVMVLASLYRRRDSDPAVALYQTFCRKMAKFGLTKHDYEGPHDFALRAQYVLPDYQLQIHQITTLYSHIRYRHEQPLLLEELAQKVKAFRPQK</sequence>
<comment type="caution">
    <text evidence="3">The sequence shown here is derived from an EMBL/GenBank/DDBJ whole genome shotgun (WGS) entry which is preliminary data.</text>
</comment>
<feature type="transmembrane region" description="Helical" evidence="1">
    <location>
        <begin position="135"/>
        <end position="156"/>
    </location>
</feature>
<dbReference type="EMBL" id="JRQD01000004">
    <property type="protein sequence ID" value="KGM06486.1"/>
    <property type="molecule type" value="Genomic_DNA"/>
</dbReference>
<feature type="transmembrane region" description="Helical" evidence="1">
    <location>
        <begin position="112"/>
        <end position="129"/>
    </location>
</feature>
<dbReference type="PANTHER" id="PTHR42736">
    <property type="entry name" value="PROTEIN-GLUTAMINE GAMMA-GLUTAMYLTRANSFERASE"/>
    <property type="match status" value="1"/>
</dbReference>
<dbReference type="Pfam" id="PF01841">
    <property type="entry name" value="Transglut_core"/>
    <property type="match status" value="1"/>
</dbReference>
<evidence type="ECO:0000313" key="4">
    <source>
        <dbReference type="Proteomes" id="UP000029999"/>
    </source>
</evidence>
<keyword evidence="1" id="KW-0472">Membrane</keyword>
<keyword evidence="1" id="KW-1133">Transmembrane helix</keyword>
<protein>
    <submittedName>
        <fullName evidence="3">Putative cysteine protease</fullName>
    </submittedName>
</protein>
<keyword evidence="3" id="KW-0645">Protease</keyword>
<feature type="transmembrane region" description="Helical" evidence="1">
    <location>
        <begin position="579"/>
        <end position="598"/>
    </location>
</feature>
<organism evidence="3 4">
    <name type="scientific">Methylophaga thiooxydans</name>
    <dbReference type="NCBI Taxonomy" id="392484"/>
    <lineage>
        <taxon>Bacteria</taxon>
        <taxon>Pseudomonadati</taxon>
        <taxon>Pseudomonadota</taxon>
        <taxon>Gammaproteobacteria</taxon>
        <taxon>Thiotrichales</taxon>
        <taxon>Piscirickettsiaceae</taxon>
        <taxon>Methylophaga</taxon>
    </lineage>
</organism>
<dbReference type="InterPro" id="IPR038765">
    <property type="entry name" value="Papain-like_cys_pep_sf"/>
</dbReference>
<keyword evidence="1" id="KW-0812">Transmembrane</keyword>
<proteinExistence type="predicted"/>
<dbReference type="Pfam" id="PF11992">
    <property type="entry name" value="TgpA_N"/>
    <property type="match status" value="1"/>
</dbReference>
<dbReference type="InterPro" id="IPR025403">
    <property type="entry name" value="TgpA-like_C"/>
</dbReference>
<feature type="transmembrane region" description="Helical" evidence="1">
    <location>
        <begin position="168"/>
        <end position="187"/>
    </location>
</feature>
<evidence type="ECO:0000259" key="2">
    <source>
        <dbReference type="SMART" id="SM00460"/>
    </source>
</evidence>
<dbReference type="Proteomes" id="UP000029999">
    <property type="component" value="Unassembled WGS sequence"/>
</dbReference>
<dbReference type="AlphaFoldDB" id="A0A0A0BEU5"/>
<feature type="transmembrane region" description="Helical" evidence="1">
    <location>
        <begin position="16"/>
        <end position="45"/>
    </location>
</feature>
<feature type="domain" description="Transglutaminase-like" evidence="2">
    <location>
        <begin position="428"/>
        <end position="499"/>
    </location>
</feature>
<gene>
    <name evidence="3" type="ORF">LP43_1708</name>
</gene>
<dbReference type="PANTHER" id="PTHR42736:SF1">
    <property type="entry name" value="PROTEIN-GLUTAMINE GAMMA-GLUTAMYLTRANSFERASE"/>
    <property type="match status" value="1"/>
</dbReference>
<reference evidence="3 4" key="1">
    <citation type="submission" date="2014-09" db="EMBL/GenBank/DDBJ databases">
        <authorList>
            <person name="Grob C."/>
            <person name="Taubert M."/>
            <person name="Howat A.M."/>
            <person name="Burns O.J."/>
            <person name="Dixon J.L."/>
            <person name="Chen Y."/>
            <person name="Murrell J.C."/>
        </authorList>
    </citation>
    <scope>NUCLEOTIDE SEQUENCE [LARGE SCALE GENOMIC DNA]</scope>
    <source>
        <strain evidence="3">L4</strain>
    </source>
</reference>
<dbReference type="InterPro" id="IPR021878">
    <property type="entry name" value="TgpA_N"/>
</dbReference>
<name>A0A0A0BEU5_9GAMM</name>
<accession>A0A0A0BEU5</accession>
<dbReference type="STRING" id="392484.LP43_1708"/>
<evidence type="ECO:0000313" key="3">
    <source>
        <dbReference type="EMBL" id="KGM06486.1"/>
    </source>
</evidence>
<dbReference type="GO" id="GO:0008233">
    <property type="term" value="F:peptidase activity"/>
    <property type="evidence" value="ECO:0007669"/>
    <property type="project" value="UniProtKB-KW"/>
</dbReference>
<keyword evidence="3" id="KW-0378">Hydrolase</keyword>
<evidence type="ECO:0000256" key="1">
    <source>
        <dbReference type="SAM" id="Phobius"/>
    </source>
</evidence>
<dbReference type="Gene3D" id="3.10.620.30">
    <property type="match status" value="1"/>
</dbReference>
<dbReference type="InterPro" id="IPR002931">
    <property type="entry name" value="Transglutaminase-like"/>
</dbReference>
<feature type="transmembrane region" description="Helical" evidence="1">
    <location>
        <begin position="65"/>
        <end position="84"/>
    </location>
</feature>
<dbReference type="RefSeq" id="WP_036314230.1">
    <property type="nucleotide sequence ID" value="NZ_JRQD01000004.1"/>
</dbReference>
<dbReference type="GO" id="GO:0006508">
    <property type="term" value="P:proteolysis"/>
    <property type="evidence" value="ECO:0007669"/>
    <property type="project" value="UniProtKB-KW"/>
</dbReference>
<dbReference type="SUPFAM" id="SSF54001">
    <property type="entry name" value="Cysteine proteinases"/>
    <property type="match status" value="1"/>
</dbReference>
<dbReference type="InterPro" id="IPR052901">
    <property type="entry name" value="Bact_TGase-like"/>
</dbReference>
<dbReference type="SMART" id="SM00460">
    <property type="entry name" value="TGc"/>
    <property type="match status" value="1"/>
</dbReference>
<dbReference type="Pfam" id="PF13559">
    <property type="entry name" value="DUF4129"/>
    <property type="match status" value="1"/>
</dbReference>